<dbReference type="KEGG" id="mlut:JET14_06035"/>
<evidence type="ECO:0000259" key="2">
    <source>
        <dbReference type="Pfam" id="PF05065"/>
    </source>
</evidence>
<dbReference type="EMBL" id="CP066786">
    <property type="protein sequence ID" value="QQM31727.1"/>
    <property type="molecule type" value="Genomic_DNA"/>
</dbReference>
<organism evidence="3 4">
    <name type="scientific">Martelella lutilitoris</name>
    <dbReference type="NCBI Taxonomy" id="2583532"/>
    <lineage>
        <taxon>Bacteria</taxon>
        <taxon>Pseudomonadati</taxon>
        <taxon>Pseudomonadota</taxon>
        <taxon>Alphaproteobacteria</taxon>
        <taxon>Hyphomicrobiales</taxon>
        <taxon>Aurantimonadaceae</taxon>
        <taxon>Martelella</taxon>
    </lineage>
</organism>
<dbReference type="Proteomes" id="UP000596083">
    <property type="component" value="Chromosome"/>
</dbReference>
<comment type="subcellular location">
    <subcellularLocation>
        <location evidence="1">Virion</location>
    </subcellularLocation>
</comment>
<dbReference type="SUPFAM" id="SSF56563">
    <property type="entry name" value="Major capsid protein gp5"/>
    <property type="match status" value="1"/>
</dbReference>
<evidence type="ECO:0000256" key="1">
    <source>
        <dbReference type="ARBA" id="ARBA00004328"/>
    </source>
</evidence>
<dbReference type="Gene3D" id="3.30.2400.10">
    <property type="entry name" value="Major capsid protein gp5"/>
    <property type="match status" value="1"/>
</dbReference>
<sequence length="400" mass="42964">MTELSMEGIREALREEVKGQFEKLDGKSNDLAAMIDALKSAASDENGVIKGEIEKLSGDIEKVSDEAAEMQKKFAGLLNPTSAKSIGQQFIDSDEFKSNATTREAVKIALEIKDVTNAGNIATGVSRSVLTPEQSGDFVAPPDIDLRIRSLIPAGTTSSNSIRSIQETGFTNAAAPVAEGGTKPKSEITFGELIVPVQKIAHKFRASMEVLDDAPMLRSYIDGRGRYGLNLVEEEQLLTGNGTSPNLKGLLPQATAYDNTTIGGYTPATLVDDIRVAKLQVRKALYPASGIVLNPEDWAMIELLKDTQGAYLFSSVTTGATPRLWGLPVVLSDSITPGDFLVGAFALGAQIWDRMGLTVMASTEDGDNFSENMVTILFEKRLALEVSRPEAFVFHDASAV</sequence>
<reference evidence="3 4" key="1">
    <citation type="submission" date="2020-12" db="EMBL/GenBank/DDBJ databases">
        <authorList>
            <person name="Zheng R.K."/>
            <person name="Sun C.M."/>
        </authorList>
    </citation>
    <scope>NUCLEOTIDE SEQUENCE [LARGE SCALE GENOMIC DNA]</scope>
    <source>
        <strain evidence="3 4">ZRK001</strain>
    </source>
</reference>
<evidence type="ECO:0000313" key="4">
    <source>
        <dbReference type="Proteomes" id="UP000596083"/>
    </source>
</evidence>
<dbReference type="RefSeq" id="WP_200337247.1">
    <property type="nucleotide sequence ID" value="NZ_CP066786.1"/>
</dbReference>
<gene>
    <name evidence="3" type="ORF">JET14_06035</name>
</gene>
<name>A0A7T7KME3_9HYPH</name>
<dbReference type="Pfam" id="PF05065">
    <property type="entry name" value="Phage_capsid"/>
    <property type="match status" value="1"/>
</dbReference>
<dbReference type="AlphaFoldDB" id="A0A7T7KME3"/>
<dbReference type="InterPro" id="IPR054612">
    <property type="entry name" value="Phage_capsid-like_C"/>
</dbReference>
<feature type="domain" description="Phage capsid-like C-terminal" evidence="2">
    <location>
        <begin position="132"/>
        <end position="394"/>
    </location>
</feature>
<dbReference type="Gene3D" id="3.30.2320.10">
    <property type="entry name" value="hypothetical protein PF0899 domain"/>
    <property type="match status" value="1"/>
</dbReference>
<proteinExistence type="predicted"/>
<evidence type="ECO:0000313" key="3">
    <source>
        <dbReference type="EMBL" id="QQM31727.1"/>
    </source>
</evidence>
<dbReference type="InterPro" id="IPR024455">
    <property type="entry name" value="Phage_capsid"/>
</dbReference>
<accession>A0A7T7KME3</accession>
<protein>
    <submittedName>
        <fullName evidence="3">Phage major capsid protein</fullName>
    </submittedName>
</protein>
<dbReference type="NCBIfam" id="TIGR01554">
    <property type="entry name" value="major_cap_HK97"/>
    <property type="match status" value="1"/>
</dbReference>